<dbReference type="PANTHER" id="PTHR47894">
    <property type="entry name" value="HTH-TYPE TRANSCRIPTIONAL REGULATOR GADX"/>
    <property type="match status" value="1"/>
</dbReference>
<evidence type="ECO:0000313" key="6">
    <source>
        <dbReference type="Proteomes" id="UP000294593"/>
    </source>
</evidence>
<dbReference type="InterPro" id="IPR032687">
    <property type="entry name" value="AraC-type_N"/>
</dbReference>
<dbReference type="OrthoDB" id="8584243at2"/>
<dbReference type="Proteomes" id="UP000294593">
    <property type="component" value="Unassembled WGS sequence"/>
</dbReference>
<dbReference type="PANTHER" id="PTHR47894:SF1">
    <property type="entry name" value="HTH-TYPE TRANSCRIPTIONAL REGULATOR VQSM"/>
    <property type="match status" value="1"/>
</dbReference>
<dbReference type="SUPFAM" id="SSF46689">
    <property type="entry name" value="Homeodomain-like"/>
    <property type="match status" value="1"/>
</dbReference>
<reference evidence="5 6" key="1">
    <citation type="submission" date="2019-03" db="EMBL/GenBank/DDBJ databases">
        <title>Genomic Encyclopedia of Type Strains, Phase IV (KMG-IV): sequencing the most valuable type-strain genomes for metagenomic binning, comparative biology and taxonomic classification.</title>
        <authorList>
            <person name="Goeker M."/>
        </authorList>
    </citation>
    <scope>NUCLEOTIDE SEQUENCE [LARGE SCALE GENOMIC DNA]</scope>
    <source>
        <strain evidence="5 6">DSM 11901</strain>
    </source>
</reference>
<feature type="domain" description="HTH araC/xylS-type" evidence="4">
    <location>
        <begin position="236"/>
        <end position="338"/>
    </location>
</feature>
<dbReference type="GO" id="GO:0005829">
    <property type="term" value="C:cytosol"/>
    <property type="evidence" value="ECO:0007669"/>
    <property type="project" value="TreeGrafter"/>
</dbReference>
<dbReference type="InterPro" id="IPR009057">
    <property type="entry name" value="Homeodomain-like_sf"/>
</dbReference>
<keyword evidence="2 5" id="KW-0238">DNA-binding</keyword>
<keyword evidence="6" id="KW-1185">Reference proteome</keyword>
<dbReference type="SMART" id="SM00342">
    <property type="entry name" value="HTH_ARAC"/>
    <property type="match status" value="1"/>
</dbReference>
<dbReference type="AlphaFoldDB" id="A0A4R6RMJ7"/>
<dbReference type="Pfam" id="PF12833">
    <property type="entry name" value="HTH_18"/>
    <property type="match status" value="1"/>
</dbReference>
<keyword evidence="1" id="KW-0805">Transcription regulation</keyword>
<dbReference type="Gene3D" id="1.10.10.60">
    <property type="entry name" value="Homeodomain-like"/>
    <property type="match status" value="1"/>
</dbReference>
<gene>
    <name evidence="5" type="ORF">EV672_10144</name>
</gene>
<evidence type="ECO:0000259" key="4">
    <source>
        <dbReference type="PROSITE" id="PS01124"/>
    </source>
</evidence>
<sequence length="341" mass="38636">MQPRLSSSPVPVPALASWRQAASVCGFTIDPVLREVGINPHDPQVPLRVPPASLFKAFSMCVERARTHHFPFALGENFVFEHFAEFDAFLDSCTTLREILELAGWAREVLTPWMNVRLDEFGAEAHVRVVMTVPGQDPREFCHVREVLLAAINQLLRRAAHSAHVLLSVRMAGPAPAHPEKYTEHFGVPVTFNEDADALVMDRRWLDQPLNAPLPQALTEARQRIERRLSQEGAERHIVDEVRWALERRPELLREGLEATAAALGLHPRTLQRRLQADGVKYVDIQSEAKCHRAQIMLRRRAISMESISAELGFSDRRAFTFAFKRWMGMSPSVYRTSICA</sequence>
<dbReference type="GO" id="GO:0003700">
    <property type="term" value="F:DNA-binding transcription factor activity"/>
    <property type="evidence" value="ECO:0007669"/>
    <property type="project" value="InterPro"/>
</dbReference>
<evidence type="ECO:0000256" key="1">
    <source>
        <dbReference type="ARBA" id="ARBA00023015"/>
    </source>
</evidence>
<organism evidence="5 6">
    <name type="scientific">Aquabacterium commune</name>
    <dbReference type="NCBI Taxonomy" id="70586"/>
    <lineage>
        <taxon>Bacteria</taxon>
        <taxon>Pseudomonadati</taxon>
        <taxon>Pseudomonadota</taxon>
        <taxon>Betaproteobacteria</taxon>
        <taxon>Burkholderiales</taxon>
        <taxon>Aquabacterium</taxon>
    </lineage>
</organism>
<proteinExistence type="predicted"/>
<dbReference type="EMBL" id="SNXW01000001">
    <property type="protein sequence ID" value="TDP87913.1"/>
    <property type="molecule type" value="Genomic_DNA"/>
</dbReference>
<name>A0A4R6RMJ7_9BURK</name>
<evidence type="ECO:0000313" key="5">
    <source>
        <dbReference type="EMBL" id="TDP87913.1"/>
    </source>
</evidence>
<evidence type="ECO:0000256" key="2">
    <source>
        <dbReference type="ARBA" id="ARBA00023125"/>
    </source>
</evidence>
<dbReference type="PROSITE" id="PS01124">
    <property type="entry name" value="HTH_ARAC_FAMILY_2"/>
    <property type="match status" value="1"/>
</dbReference>
<evidence type="ECO:0000256" key="3">
    <source>
        <dbReference type="ARBA" id="ARBA00023163"/>
    </source>
</evidence>
<keyword evidence="3" id="KW-0804">Transcription</keyword>
<protein>
    <submittedName>
        <fullName evidence="5">AraC-like DNA-binding protein</fullName>
    </submittedName>
</protein>
<comment type="caution">
    <text evidence="5">The sequence shown here is derived from an EMBL/GenBank/DDBJ whole genome shotgun (WGS) entry which is preliminary data.</text>
</comment>
<dbReference type="InterPro" id="IPR018060">
    <property type="entry name" value="HTH_AraC"/>
</dbReference>
<dbReference type="Pfam" id="PF12625">
    <property type="entry name" value="Arabinose_bd"/>
    <property type="match status" value="1"/>
</dbReference>
<accession>A0A4R6RMJ7</accession>
<dbReference type="GO" id="GO:0000976">
    <property type="term" value="F:transcription cis-regulatory region binding"/>
    <property type="evidence" value="ECO:0007669"/>
    <property type="project" value="TreeGrafter"/>
</dbReference>